<organism evidence="4 5">
    <name type="scientific">Apodemus speciosus</name>
    <name type="common">Large Japanese field mouse</name>
    <dbReference type="NCBI Taxonomy" id="105296"/>
    <lineage>
        <taxon>Eukaryota</taxon>
        <taxon>Metazoa</taxon>
        <taxon>Chordata</taxon>
        <taxon>Craniata</taxon>
        <taxon>Vertebrata</taxon>
        <taxon>Euteleostomi</taxon>
        <taxon>Mammalia</taxon>
        <taxon>Eutheria</taxon>
        <taxon>Euarchontoglires</taxon>
        <taxon>Glires</taxon>
        <taxon>Rodentia</taxon>
        <taxon>Myomorpha</taxon>
        <taxon>Muroidea</taxon>
        <taxon>Muridae</taxon>
        <taxon>Murinae</taxon>
        <taxon>Apodemus</taxon>
    </lineage>
</organism>
<evidence type="ECO:0000313" key="5">
    <source>
        <dbReference type="Proteomes" id="UP001623349"/>
    </source>
</evidence>
<dbReference type="PANTHER" id="PTHR31784:SF2">
    <property type="entry name" value="BIOGENESIS OF LYSOSOME-RELATED ORGANELLES COMPLEX 1 SUBUNIT 5"/>
    <property type="match status" value="1"/>
</dbReference>
<sequence length="165" mass="19426">MEKRGLRELRVLENLKNMIQETNERLLPRCRESMQGGLGEALQRLQAANDSICRLQQREQERKKEEMFSSLVKLPFQRPAIQPLVGKARVSMLNRPEFDSGAQLLEVINDHLTASEKHRLLQWEEFLKGQPQRRAEVDEEHRRAVERLREQYAAMEKDLAKFSTF</sequence>
<dbReference type="Pfam" id="PF14942">
    <property type="entry name" value="Muted"/>
    <property type="match status" value="2"/>
</dbReference>
<evidence type="ECO:0000256" key="2">
    <source>
        <dbReference type="ARBA" id="ARBA00019580"/>
    </source>
</evidence>
<comment type="caution">
    <text evidence="4">The sequence shown here is derived from an EMBL/GenBank/DDBJ whole genome shotgun (WGS) entry which is preliminary data.</text>
</comment>
<protein>
    <recommendedName>
        <fullName evidence="2">Biogenesis of lysosome-related organelles complex 1 subunit 5</fullName>
    </recommendedName>
    <alternativeName>
        <fullName evidence="3">Protein Muted homolog</fullName>
    </alternativeName>
</protein>
<name>A0ABQ0FFS0_APOSI</name>
<keyword evidence="5" id="KW-1185">Reference proteome</keyword>
<dbReference type="EMBL" id="BAAFST010000013">
    <property type="protein sequence ID" value="GAB1298098.1"/>
    <property type="molecule type" value="Genomic_DNA"/>
</dbReference>
<dbReference type="PANTHER" id="PTHR31784">
    <property type="entry name" value="BIOGENESIS OF LYSOSOME-RELATED ORGANELLES COMPLEX 1 SUBUNIT 5"/>
    <property type="match status" value="1"/>
</dbReference>
<reference evidence="4 5" key="1">
    <citation type="submission" date="2024-08" db="EMBL/GenBank/DDBJ databases">
        <title>The draft genome of Apodemus speciosus.</title>
        <authorList>
            <person name="Nabeshima K."/>
            <person name="Suzuki S."/>
            <person name="Onuma M."/>
        </authorList>
    </citation>
    <scope>NUCLEOTIDE SEQUENCE [LARGE SCALE GENOMIC DNA]</scope>
    <source>
        <strain evidence="4">IB14-021</strain>
    </source>
</reference>
<evidence type="ECO:0000256" key="3">
    <source>
        <dbReference type="ARBA" id="ARBA00031992"/>
    </source>
</evidence>
<evidence type="ECO:0000256" key="1">
    <source>
        <dbReference type="ARBA" id="ARBA00010754"/>
    </source>
</evidence>
<evidence type="ECO:0000313" key="4">
    <source>
        <dbReference type="EMBL" id="GAB1298098.1"/>
    </source>
</evidence>
<comment type="similarity">
    <text evidence="1">Belongs to the BLOC1S5 family.</text>
</comment>
<dbReference type="Proteomes" id="UP001623349">
    <property type="component" value="Unassembled WGS sequence"/>
</dbReference>
<dbReference type="InterPro" id="IPR017243">
    <property type="entry name" value="Bloc1s5"/>
</dbReference>
<gene>
    <name evidence="4" type="ORF">APTSU1_001333400</name>
</gene>
<accession>A0ABQ0FFS0</accession>
<proteinExistence type="inferred from homology"/>